<accession>A0A183Q5M0</accession>
<organism evidence="1 2">
    <name type="scientific">Schistosoma mattheei</name>
    <dbReference type="NCBI Taxonomy" id="31246"/>
    <lineage>
        <taxon>Eukaryota</taxon>
        <taxon>Metazoa</taxon>
        <taxon>Spiralia</taxon>
        <taxon>Lophotrochozoa</taxon>
        <taxon>Platyhelminthes</taxon>
        <taxon>Trematoda</taxon>
        <taxon>Digenea</taxon>
        <taxon>Strigeidida</taxon>
        <taxon>Schistosomatoidea</taxon>
        <taxon>Schistosomatidae</taxon>
        <taxon>Schistosoma</taxon>
    </lineage>
</organism>
<dbReference type="EMBL" id="UZAL01049008">
    <property type="protein sequence ID" value="VDP85975.1"/>
    <property type="molecule type" value="Genomic_DNA"/>
</dbReference>
<feature type="non-terminal residue" evidence="1">
    <location>
        <position position="1"/>
    </location>
</feature>
<reference evidence="1 2" key="1">
    <citation type="submission" date="2018-11" db="EMBL/GenBank/DDBJ databases">
        <authorList>
            <consortium name="Pathogen Informatics"/>
        </authorList>
    </citation>
    <scope>NUCLEOTIDE SEQUENCE [LARGE SCALE GENOMIC DNA]</scope>
    <source>
        <strain>Denwood</strain>
        <strain evidence="2">Zambia</strain>
    </source>
</reference>
<evidence type="ECO:0000313" key="1">
    <source>
        <dbReference type="EMBL" id="VDP85975.1"/>
    </source>
</evidence>
<dbReference type="Proteomes" id="UP000269396">
    <property type="component" value="Unassembled WGS sequence"/>
</dbReference>
<gene>
    <name evidence="1" type="ORF">SMTD_LOCUS21907</name>
</gene>
<dbReference type="STRING" id="31246.A0A183Q5M0"/>
<proteinExistence type="predicted"/>
<evidence type="ECO:0000313" key="2">
    <source>
        <dbReference type="Proteomes" id="UP000269396"/>
    </source>
</evidence>
<name>A0A183Q5M0_9TREM</name>
<protein>
    <submittedName>
        <fullName evidence="1">Uncharacterized protein</fullName>
    </submittedName>
</protein>
<keyword evidence="2" id="KW-1185">Reference proteome</keyword>
<sequence length="79" mass="9459">VARLQKEICLVEEELCRLTLAERSRVNQRTEVNQRVLDECRSELLQLLTQLIDEQQDRQKELRKRLIQFSISEMLGGYR</sequence>
<dbReference type="AlphaFoldDB" id="A0A183Q5M0"/>